<evidence type="ECO:0000256" key="10">
    <source>
        <dbReference type="PIRSR" id="PIRSR605478-1"/>
    </source>
</evidence>
<dbReference type="Gene3D" id="3.40.50.970">
    <property type="match status" value="2"/>
</dbReference>
<dbReference type="EMBL" id="KN880655">
    <property type="protein sequence ID" value="KIY64081.1"/>
    <property type="molecule type" value="Genomic_DNA"/>
</dbReference>
<dbReference type="InterPro" id="IPR033247">
    <property type="entry name" value="Transketolase_fam"/>
</dbReference>
<dbReference type="GO" id="GO:0046872">
    <property type="term" value="F:metal ion binding"/>
    <property type="evidence" value="ECO:0007669"/>
    <property type="project" value="UniProtKB-KW"/>
</dbReference>
<keyword evidence="5" id="KW-0808">Transferase</keyword>
<dbReference type="STRING" id="1314674.A0A0D7B3G4"/>
<dbReference type="FunFam" id="3.40.50.970:FF:000004">
    <property type="entry name" value="Transketolase"/>
    <property type="match status" value="1"/>
</dbReference>
<dbReference type="FunFam" id="3.40.50.970:FF:000003">
    <property type="entry name" value="Transketolase"/>
    <property type="match status" value="1"/>
</dbReference>
<dbReference type="Proteomes" id="UP000054007">
    <property type="component" value="Unassembled WGS sequence"/>
</dbReference>
<dbReference type="InterPro" id="IPR029061">
    <property type="entry name" value="THDP-binding"/>
</dbReference>
<feature type="region of interest" description="Disordered" evidence="15">
    <location>
        <begin position="350"/>
        <end position="369"/>
    </location>
</feature>
<feature type="binding site" evidence="13">
    <location>
        <position position="166"/>
    </location>
    <ligand>
        <name>Mg(2+)</name>
        <dbReference type="ChEBI" id="CHEBI:18420"/>
    </ligand>
</feature>
<feature type="binding site" evidence="12">
    <location>
        <position position="272"/>
    </location>
    <ligand>
        <name>thiamine diphosphate</name>
        <dbReference type="ChEBI" id="CHEBI:58937"/>
    </ligand>
</feature>
<dbReference type="GO" id="GO:0004802">
    <property type="term" value="F:transketolase activity"/>
    <property type="evidence" value="ECO:0007669"/>
    <property type="project" value="UniProtKB-EC"/>
</dbReference>
<dbReference type="SUPFAM" id="SSF52922">
    <property type="entry name" value="TK C-terminal domain-like"/>
    <property type="match status" value="1"/>
</dbReference>
<dbReference type="GO" id="GO:0006098">
    <property type="term" value="P:pentose-phosphate shunt"/>
    <property type="evidence" value="ECO:0007669"/>
    <property type="project" value="TreeGrafter"/>
</dbReference>
<dbReference type="PANTHER" id="PTHR43522:SF6">
    <property type="entry name" value="TRANSKETOLASE-LIKE PYRIMIDINE-BINDING DOMAIN-CONTAINING PROTEIN-RELATED"/>
    <property type="match status" value="1"/>
</dbReference>
<feature type="binding site" evidence="11">
    <location>
        <position position="272"/>
    </location>
    <ligand>
        <name>substrate</name>
    </ligand>
</feature>
<dbReference type="InterPro" id="IPR005478">
    <property type="entry name" value="Transketolase_bac-like"/>
</dbReference>
<evidence type="ECO:0000256" key="7">
    <source>
        <dbReference type="ARBA" id="ARBA00022842"/>
    </source>
</evidence>
<feature type="binding site" evidence="12">
    <location>
        <position position="167"/>
    </location>
    <ligand>
        <name>thiamine diphosphate</name>
        <dbReference type="ChEBI" id="CHEBI:58937"/>
    </ligand>
</feature>
<protein>
    <recommendedName>
        <fullName evidence="4">transketolase</fullName>
        <ecNumber evidence="4">2.2.1.1</ecNumber>
    </recommendedName>
</protein>
<comment type="cofactor">
    <cofactor evidence="1">
        <name>Co(2+)</name>
        <dbReference type="ChEBI" id="CHEBI:48828"/>
    </cofactor>
</comment>
<keyword evidence="7 13" id="KW-0460">Magnesium</keyword>
<feature type="domain" description="Transketolase-like pyrimidine-binding" evidence="16">
    <location>
        <begin position="365"/>
        <end position="543"/>
    </location>
</feature>
<feature type="binding site" evidence="11">
    <location>
        <position position="368"/>
    </location>
    <ligand>
        <name>substrate</name>
    </ligand>
</feature>
<feature type="binding site" evidence="12">
    <location>
        <position position="455"/>
    </location>
    <ligand>
        <name>thiamine diphosphate</name>
        <dbReference type="ChEBI" id="CHEBI:58937"/>
    </ligand>
</feature>
<feature type="site" description="Important for catalytic activity" evidence="14">
    <location>
        <position position="36"/>
    </location>
</feature>
<evidence type="ECO:0000256" key="12">
    <source>
        <dbReference type="PIRSR" id="PIRSR605478-3"/>
    </source>
</evidence>
<keyword evidence="8 12" id="KW-0786">Thiamine pyrophosphate</keyword>
<feature type="binding site" evidence="12">
    <location>
        <position position="196"/>
    </location>
    <ligand>
        <name>thiamine diphosphate</name>
        <dbReference type="ChEBI" id="CHEBI:58937"/>
    </ligand>
</feature>
<evidence type="ECO:0000256" key="13">
    <source>
        <dbReference type="PIRSR" id="PIRSR605478-4"/>
    </source>
</evidence>
<dbReference type="InterPro" id="IPR005474">
    <property type="entry name" value="Transketolase_N"/>
</dbReference>
<dbReference type="OrthoDB" id="10267175at2759"/>
<dbReference type="Gene3D" id="3.40.50.920">
    <property type="match status" value="1"/>
</dbReference>
<evidence type="ECO:0000256" key="15">
    <source>
        <dbReference type="SAM" id="MobiDB-lite"/>
    </source>
</evidence>
<feature type="binding site" evidence="11">
    <location>
        <position position="538"/>
    </location>
    <ligand>
        <name>substrate</name>
    </ligand>
</feature>
<dbReference type="GO" id="GO:0005829">
    <property type="term" value="C:cytosol"/>
    <property type="evidence" value="ECO:0007669"/>
    <property type="project" value="TreeGrafter"/>
</dbReference>
<gene>
    <name evidence="17" type="ORF">CYLTODRAFT_493413</name>
</gene>
<evidence type="ECO:0000259" key="16">
    <source>
        <dbReference type="SMART" id="SM00861"/>
    </source>
</evidence>
<keyword evidence="6 13" id="KW-0479">Metal-binding</keyword>
<evidence type="ECO:0000256" key="4">
    <source>
        <dbReference type="ARBA" id="ARBA00013152"/>
    </source>
</evidence>
<evidence type="ECO:0000256" key="5">
    <source>
        <dbReference type="ARBA" id="ARBA00022679"/>
    </source>
</evidence>
<dbReference type="SUPFAM" id="SSF52518">
    <property type="entry name" value="Thiamin diphosphate-binding fold (THDP-binding)"/>
    <property type="match status" value="2"/>
</dbReference>
<accession>A0A0D7B3G4</accession>
<feature type="binding site" evidence="13">
    <location>
        <position position="198"/>
    </location>
    <ligand>
        <name>Mg(2+)</name>
        <dbReference type="ChEBI" id="CHEBI:18420"/>
    </ligand>
</feature>
<comment type="cofactor">
    <cofactor evidence="13">
        <name>Mg(2+)</name>
        <dbReference type="ChEBI" id="CHEBI:18420"/>
    </cofactor>
    <text evidence="13">Binds 1 Mg(2+) ion per subunit. Can also utilize other divalent metal cations, such as Ca(2+), Mn(2+) and Co(2+).</text>
</comment>
<dbReference type="NCBIfam" id="TIGR00232">
    <property type="entry name" value="tktlase_bact"/>
    <property type="match status" value="1"/>
</dbReference>
<keyword evidence="18" id="KW-1185">Reference proteome</keyword>
<dbReference type="AlphaFoldDB" id="A0A0D7B3G4"/>
<dbReference type="InterPro" id="IPR009014">
    <property type="entry name" value="Transketo_C/PFOR_II"/>
</dbReference>
<feature type="site" description="Important for catalytic activity" evidence="14">
    <location>
        <position position="272"/>
    </location>
</feature>
<dbReference type="PROSITE" id="PS00802">
    <property type="entry name" value="TRANSKETOLASE_2"/>
    <property type="match status" value="1"/>
</dbReference>
<organism evidence="17 18">
    <name type="scientific">Cylindrobasidium torrendii FP15055 ss-10</name>
    <dbReference type="NCBI Taxonomy" id="1314674"/>
    <lineage>
        <taxon>Eukaryota</taxon>
        <taxon>Fungi</taxon>
        <taxon>Dikarya</taxon>
        <taxon>Basidiomycota</taxon>
        <taxon>Agaricomycotina</taxon>
        <taxon>Agaricomycetes</taxon>
        <taxon>Agaricomycetidae</taxon>
        <taxon>Agaricales</taxon>
        <taxon>Marasmiineae</taxon>
        <taxon>Physalacriaceae</taxon>
        <taxon>Cylindrobasidium</taxon>
    </lineage>
</organism>
<name>A0A0D7B3G4_9AGAR</name>
<dbReference type="InterPro" id="IPR055152">
    <property type="entry name" value="Transketolase-like_C_2"/>
</dbReference>
<feature type="binding site" evidence="12">
    <location>
        <begin position="125"/>
        <end position="127"/>
    </location>
    <ligand>
        <name>thiamine diphosphate</name>
        <dbReference type="ChEBI" id="CHEBI:58937"/>
    </ligand>
</feature>
<feature type="active site" description="Proton donor" evidence="10">
    <location>
        <position position="427"/>
    </location>
</feature>
<dbReference type="Pfam" id="PF00456">
    <property type="entry name" value="Transketolase_N"/>
    <property type="match status" value="1"/>
</dbReference>
<feature type="binding site" evidence="13">
    <location>
        <position position="196"/>
    </location>
    <ligand>
        <name>Mg(2+)</name>
        <dbReference type="ChEBI" id="CHEBI:18420"/>
    </ligand>
</feature>
<feature type="binding site" evidence="11">
    <location>
        <position position="479"/>
    </location>
    <ligand>
        <name>substrate</name>
    </ligand>
</feature>
<comment type="catalytic activity">
    <reaction evidence="9">
        <text>D-sedoheptulose 7-phosphate + D-glyceraldehyde 3-phosphate = aldehydo-D-ribose 5-phosphate + D-xylulose 5-phosphate</text>
        <dbReference type="Rhea" id="RHEA:10508"/>
        <dbReference type="ChEBI" id="CHEBI:57483"/>
        <dbReference type="ChEBI" id="CHEBI:57737"/>
        <dbReference type="ChEBI" id="CHEBI:58273"/>
        <dbReference type="ChEBI" id="CHEBI:59776"/>
        <dbReference type="EC" id="2.2.1.1"/>
    </reaction>
</comment>
<feature type="binding site" evidence="11">
    <location>
        <position position="395"/>
    </location>
    <ligand>
        <name>substrate</name>
    </ligand>
</feature>
<sequence length="709" mass="77180">MSASVDRKFNDTPEKLVANTIRCLAADLTQEFKGGHPGTVMGAANIAIALWRFAMRYNPKNPDWLNRDRFVLSAGHACLMQYIQLHFTGYDAWTLDQLKTYHNPNFGMAAGHPEIEYPGCEVTTGPLGQGLANAVGMAIAAKNLAATYNKSDYELFNSTVWAFTGDGCLQEGVGQEALSMAGHLKLDNLIVIYDDNHITVDGNINITFTEDTCAKMAANGFHVIKIEDGTNDLGAIIHAFETAKTVKGKPVFIHIRTVIGYGSRKANTGAAHGTALGPDETKYTKSALGFDPEIKCVIPDEVYDYYRPVVKRGADDEAAWTTLFSQYADAFPAEHAELTQRLSGQLPADWRQQLPPKSDLPSAPQPTRKSSGIAVNALASKYNTFTAGSADLADSTFVSFKGQTDFQAPESGLGDYSGRQIRYGIREFAMVAAANGMAAFHKGLFIPICSTFFQFWIYAAPAARMSALQKLRIIGVGTHDCIGIGEDGPTHQPIALASLYRSLPNFNFVRPADAEEVMGAWELALDASDTPSLFAFSRQNVPLLEGSDRSKVKLGAYPIFSTSATAAPELVLIGTGSEVARAIDAAKLLSEKLGLVVRVVSMPSQAHFDRQPFEYRDEVLGSGKALVVGIEAWSSYGWARYAHASLSMHTFGCSAPQEKLFEIFGFGVENVAAKIEEWVGRRRSEDGKIVLPRLGEFEELLLGYAQLHH</sequence>
<evidence type="ECO:0000256" key="11">
    <source>
        <dbReference type="PIRSR" id="PIRSR605478-2"/>
    </source>
</evidence>
<dbReference type="GO" id="GO:0005634">
    <property type="term" value="C:nucleus"/>
    <property type="evidence" value="ECO:0007669"/>
    <property type="project" value="TreeGrafter"/>
</dbReference>
<dbReference type="Pfam" id="PF22613">
    <property type="entry name" value="Transketolase_C_1"/>
    <property type="match status" value="1"/>
</dbReference>
<evidence type="ECO:0000313" key="17">
    <source>
        <dbReference type="EMBL" id="KIY64081.1"/>
    </source>
</evidence>
<dbReference type="Pfam" id="PF02779">
    <property type="entry name" value="Transket_pyr"/>
    <property type="match status" value="1"/>
</dbReference>
<dbReference type="CDD" id="cd07033">
    <property type="entry name" value="TPP_PYR_DXS_TK_like"/>
    <property type="match status" value="1"/>
</dbReference>
<evidence type="ECO:0000256" key="1">
    <source>
        <dbReference type="ARBA" id="ARBA00001941"/>
    </source>
</evidence>
<comment type="cofactor">
    <cofactor evidence="12">
        <name>thiamine diphosphate</name>
        <dbReference type="ChEBI" id="CHEBI:58937"/>
    </cofactor>
    <text evidence="12">Binds 1 thiamine pyrophosphate per subunit. During the reaction, the substrate forms a covalent intermediate with the cofactor.</text>
</comment>
<dbReference type="InterPro" id="IPR005475">
    <property type="entry name" value="Transketolase-like_Pyr-bd"/>
</dbReference>
<evidence type="ECO:0000256" key="2">
    <source>
        <dbReference type="ARBA" id="ARBA00007131"/>
    </source>
</evidence>
<dbReference type="SMART" id="SM00861">
    <property type="entry name" value="Transket_pyr"/>
    <property type="match status" value="1"/>
</dbReference>
<evidence type="ECO:0000256" key="14">
    <source>
        <dbReference type="PIRSR" id="PIRSR605478-5"/>
    </source>
</evidence>
<proteinExistence type="inferred from homology"/>
<dbReference type="PROSITE" id="PS00801">
    <property type="entry name" value="TRANSKETOLASE_1"/>
    <property type="match status" value="1"/>
</dbReference>
<comment type="subunit">
    <text evidence="3">Homodimer.</text>
</comment>
<dbReference type="FunFam" id="3.40.50.920:FF:000012">
    <property type="entry name" value="Transketolase, variant 1"/>
    <property type="match status" value="1"/>
</dbReference>
<feature type="binding site" evidence="11">
    <location>
        <position position="491"/>
    </location>
    <ligand>
        <name>substrate</name>
    </ligand>
</feature>
<reference evidence="17 18" key="1">
    <citation type="journal article" date="2015" name="Fungal Genet. Biol.">
        <title>Evolution of novel wood decay mechanisms in Agaricales revealed by the genome sequences of Fistulina hepatica and Cylindrobasidium torrendii.</title>
        <authorList>
            <person name="Floudas D."/>
            <person name="Held B.W."/>
            <person name="Riley R."/>
            <person name="Nagy L.G."/>
            <person name="Koehler G."/>
            <person name="Ransdell A.S."/>
            <person name="Younus H."/>
            <person name="Chow J."/>
            <person name="Chiniquy J."/>
            <person name="Lipzen A."/>
            <person name="Tritt A."/>
            <person name="Sun H."/>
            <person name="Haridas S."/>
            <person name="LaButti K."/>
            <person name="Ohm R.A."/>
            <person name="Kues U."/>
            <person name="Blanchette R.A."/>
            <person name="Grigoriev I.V."/>
            <person name="Minto R.E."/>
            <person name="Hibbett D.S."/>
        </authorList>
    </citation>
    <scope>NUCLEOTIDE SEQUENCE [LARGE SCALE GENOMIC DNA]</scope>
    <source>
        <strain evidence="17 18">FP15055 ss-10</strain>
    </source>
</reference>
<feature type="binding site" evidence="12">
    <location>
        <position position="76"/>
    </location>
    <ligand>
        <name>thiamine diphosphate</name>
        <dbReference type="ChEBI" id="CHEBI:58937"/>
    </ligand>
</feature>
<feature type="binding site" evidence="11">
    <location>
        <position position="36"/>
    </location>
    <ligand>
        <name>substrate</name>
    </ligand>
</feature>
<evidence type="ECO:0000313" key="18">
    <source>
        <dbReference type="Proteomes" id="UP000054007"/>
    </source>
</evidence>
<evidence type="ECO:0000256" key="9">
    <source>
        <dbReference type="ARBA" id="ARBA00049473"/>
    </source>
</evidence>
<dbReference type="PANTHER" id="PTHR43522">
    <property type="entry name" value="TRANSKETOLASE"/>
    <property type="match status" value="1"/>
</dbReference>
<dbReference type="CDD" id="cd02012">
    <property type="entry name" value="TPP_TK"/>
    <property type="match status" value="1"/>
</dbReference>
<evidence type="ECO:0000256" key="3">
    <source>
        <dbReference type="ARBA" id="ARBA00011738"/>
    </source>
</evidence>
<dbReference type="InterPro" id="IPR049557">
    <property type="entry name" value="Transketolase_CS"/>
</dbReference>
<dbReference type="InterPro" id="IPR020826">
    <property type="entry name" value="Transketolase_BS"/>
</dbReference>
<dbReference type="EC" id="2.2.1.1" evidence="4"/>
<comment type="similarity">
    <text evidence="2">Belongs to the transketolase family.</text>
</comment>
<evidence type="ECO:0000256" key="6">
    <source>
        <dbReference type="ARBA" id="ARBA00022723"/>
    </source>
</evidence>
<feature type="binding site" evidence="11">
    <location>
        <position position="487"/>
    </location>
    <ligand>
        <name>substrate</name>
    </ligand>
</feature>
<evidence type="ECO:0000256" key="8">
    <source>
        <dbReference type="ARBA" id="ARBA00023052"/>
    </source>
</evidence>